<evidence type="ECO:0000256" key="1">
    <source>
        <dbReference type="SAM" id="MobiDB-lite"/>
    </source>
</evidence>
<keyword evidence="3" id="KW-1185">Reference proteome</keyword>
<dbReference type="AlphaFoldDB" id="A0A8H4KVY8"/>
<sequence>MCLLFSRKSQTEKVYDYQPKPAKIHYSDFGNNKAMGSNKRSRRSAPSAGHHRHNHSTGGILGAMGGGGFGADFHFSYGYLDAYRVAECHSSARFRTDSTGKMASRIFGLLRSLGRNAEVCLPVNLEKKPKEIKIH</sequence>
<proteinExistence type="predicted"/>
<dbReference type="Proteomes" id="UP000605986">
    <property type="component" value="Unassembled WGS sequence"/>
</dbReference>
<accession>A0A8H4KVY8</accession>
<reference evidence="2" key="1">
    <citation type="submission" date="2020-01" db="EMBL/GenBank/DDBJ databases">
        <title>Identification and distribution of gene clusters putatively required for synthesis of sphingolipid metabolism inhibitors in phylogenetically diverse species of the filamentous fungus Fusarium.</title>
        <authorList>
            <person name="Kim H.-S."/>
            <person name="Busman M."/>
            <person name="Brown D.W."/>
            <person name="Divon H."/>
            <person name="Uhlig S."/>
            <person name="Proctor R.H."/>
        </authorList>
    </citation>
    <scope>NUCLEOTIDE SEQUENCE</scope>
    <source>
        <strain evidence="2">NRRL 53441</strain>
    </source>
</reference>
<feature type="compositionally biased region" description="Basic residues" evidence="1">
    <location>
        <begin position="39"/>
        <end position="55"/>
    </location>
</feature>
<evidence type="ECO:0000313" key="2">
    <source>
        <dbReference type="EMBL" id="KAF4457196.1"/>
    </source>
</evidence>
<feature type="region of interest" description="Disordered" evidence="1">
    <location>
        <begin position="28"/>
        <end position="57"/>
    </location>
</feature>
<comment type="caution">
    <text evidence="2">The sequence shown here is derived from an EMBL/GenBank/DDBJ whole genome shotgun (WGS) entry which is preliminary data.</text>
</comment>
<name>A0A8H4KVY8_9HYPO</name>
<dbReference type="EMBL" id="JAADJG010000032">
    <property type="protein sequence ID" value="KAF4457196.1"/>
    <property type="molecule type" value="Genomic_DNA"/>
</dbReference>
<gene>
    <name evidence="2" type="ORF">F53441_840</name>
</gene>
<protein>
    <submittedName>
        <fullName evidence="2">Uncharacterized protein</fullName>
    </submittedName>
</protein>
<evidence type="ECO:0000313" key="3">
    <source>
        <dbReference type="Proteomes" id="UP000605986"/>
    </source>
</evidence>
<organism evidence="2 3">
    <name type="scientific">Fusarium austroafricanum</name>
    <dbReference type="NCBI Taxonomy" id="2364996"/>
    <lineage>
        <taxon>Eukaryota</taxon>
        <taxon>Fungi</taxon>
        <taxon>Dikarya</taxon>
        <taxon>Ascomycota</taxon>
        <taxon>Pezizomycotina</taxon>
        <taxon>Sordariomycetes</taxon>
        <taxon>Hypocreomycetidae</taxon>
        <taxon>Hypocreales</taxon>
        <taxon>Nectriaceae</taxon>
        <taxon>Fusarium</taxon>
        <taxon>Fusarium concolor species complex</taxon>
    </lineage>
</organism>